<dbReference type="AlphaFoldDB" id="A0A2P2N507"/>
<dbReference type="EMBL" id="GGEC01057083">
    <property type="protein sequence ID" value="MBX37567.1"/>
    <property type="molecule type" value="Transcribed_RNA"/>
</dbReference>
<reference evidence="1" key="1">
    <citation type="submission" date="2018-02" db="EMBL/GenBank/DDBJ databases">
        <title>Rhizophora mucronata_Transcriptome.</title>
        <authorList>
            <person name="Meera S.P."/>
            <person name="Sreeshan A."/>
            <person name="Augustine A."/>
        </authorList>
    </citation>
    <scope>NUCLEOTIDE SEQUENCE</scope>
    <source>
        <tissue evidence="1">Leaf</tissue>
    </source>
</reference>
<accession>A0A2P2N507</accession>
<proteinExistence type="predicted"/>
<sequence>MAHLWQVWTSIQHIVLLDPAPLILKCQPGTFQCSSHTFAHNISLKCCPL</sequence>
<evidence type="ECO:0000313" key="1">
    <source>
        <dbReference type="EMBL" id="MBX37567.1"/>
    </source>
</evidence>
<protein>
    <submittedName>
        <fullName evidence="1">Uncharacterized protein</fullName>
    </submittedName>
</protein>
<name>A0A2P2N507_RHIMU</name>
<organism evidence="1">
    <name type="scientific">Rhizophora mucronata</name>
    <name type="common">Asiatic mangrove</name>
    <dbReference type="NCBI Taxonomy" id="61149"/>
    <lineage>
        <taxon>Eukaryota</taxon>
        <taxon>Viridiplantae</taxon>
        <taxon>Streptophyta</taxon>
        <taxon>Embryophyta</taxon>
        <taxon>Tracheophyta</taxon>
        <taxon>Spermatophyta</taxon>
        <taxon>Magnoliopsida</taxon>
        <taxon>eudicotyledons</taxon>
        <taxon>Gunneridae</taxon>
        <taxon>Pentapetalae</taxon>
        <taxon>rosids</taxon>
        <taxon>fabids</taxon>
        <taxon>Malpighiales</taxon>
        <taxon>Rhizophoraceae</taxon>
        <taxon>Rhizophora</taxon>
    </lineage>
</organism>